<name>A0A9X1I2Z4_9FLAO</name>
<reference evidence="1" key="1">
    <citation type="submission" date="2021-10" db="EMBL/GenBank/DDBJ databases">
        <title>Tamlana sargassums sp. nov., and Tamlana laminarinivorans sp. nov., two new bacteria isolated from the brown alga.</title>
        <authorList>
            <person name="Li J."/>
        </authorList>
    </citation>
    <scope>NUCLEOTIDE SEQUENCE</scope>
    <source>
        <strain evidence="1">PT2-4</strain>
    </source>
</reference>
<protein>
    <submittedName>
        <fullName evidence="1">Uncharacterized protein</fullName>
    </submittedName>
</protein>
<accession>A0A9X1I2Z4</accession>
<dbReference type="AlphaFoldDB" id="A0A9X1I2Z4"/>
<organism evidence="1 2">
    <name type="scientific">Neotamlana laminarinivorans</name>
    <dbReference type="NCBI Taxonomy" id="2883124"/>
    <lineage>
        <taxon>Bacteria</taxon>
        <taxon>Pseudomonadati</taxon>
        <taxon>Bacteroidota</taxon>
        <taxon>Flavobacteriia</taxon>
        <taxon>Flavobacteriales</taxon>
        <taxon>Flavobacteriaceae</taxon>
        <taxon>Neotamlana</taxon>
    </lineage>
</organism>
<gene>
    <name evidence="1" type="ORF">LG649_15275</name>
</gene>
<dbReference type="Proteomes" id="UP001139199">
    <property type="component" value="Unassembled WGS sequence"/>
</dbReference>
<keyword evidence="2" id="KW-1185">Reference proteome</keyword>
<proteinExistence type="predicted"/>
<comment type="caution">
    <text evidence="1">The sequence shown here is derived from an EMBL/GenBank/DDBJ whole genome shotgun (WGS) entry which is preliminary data.</text>
</comment>
<evidence type="ECO:0000313" key="1">
    <source>
        <dbReference type="EMBL" id="MCB4800211.1"/>
    </source>
</evidence>
<evidence type="ECO:0000313" key="2">
    <source>
        <dbReference type="Proteomes" id="UP001139199"/>
    </source>
</evidence>
<sequence>MIGSEIRIIRIETDDFNSVINKINKIKSKENILIIPNRTRYGIDVKIQGDNLAIENYLTELSLTGIPFN</sequence>
<dbReference type="EMBL" id="JAJAPW010000010">
    <property type="protein sequence ID" value="MCB4800211.1"/>
    <property type="molecule type" value="Genomic_DNA"/>
</dbReference>